<dbReference type="PANTHER" id="PTHR14732:SF0">
    <property type="entry name" value="RNA POLYMERASE II SUBUNIT B1 CTD PHOSPHATASE RPAP2-RELATED"/>
    <property type="match status" value="1"/>
</dbReference>
<comment type="function">
    <text evidence="12">Putative RNA polymerase II subunit B1 C-terminal domain (CTD) phosphatase involved in RNA polymerase II transcription regulation.</text>
</comment>
<dbReference type="GO" id="GO:0005737">
    <property type="term" value="C:cytoplasm"/>
    <property type="evidence" value="ECO:0007669"/>
    <property type="project" value="TreeGrafter"/>
</dbReference>
<dbReference type="GO" id="GO:0043175">
    <property type="term" value="F:RNA polymerase core enzyme binding"/>
    <property type="evidence" value="ECO:0007669"/>
    <property type="project" value="UniProtKB-UniRule"/>
</dbReference>
<evidence type="ECO:0000256" key="2">
    <source>
        <dbReference type="ARBA" id="ARBA00005676"/>
    </source>
</evidence>
<reference evidence="15" key="1">
    <citation type="submission" date="2023-06" db="EMBL/GenBank/DDBJ databases">
        <title>Genome-scale phylogeny and comparative genomics of the fungal order Sordariales.</title>
        <authorList>
            <consortium name="Lawrence Berkeley National Laboratory"/>
            <person name="Hensen N."/>
            <person name="Bonometti L."/>
            <person name="Westerberg I."/>
            <person name="Brannstrom I.O."/>
            <person name="Guillou S."/>
            <person name="Cros-Aarteil S."/>
            <person name="Calhoun S."/>
            <person name="Haridas S."/>
            <person name="Kuo A."/>
            <person name="Mondo S."/>
            <person name="Pangilinan J."/>
            <person name="Riley R."/>
            <person name="Labutti K."/>
            <person name="Andreopoulos B."/>
            <person name="Lipzen A."/>
            <person name="Chen C."/>
            <person name="Yanf M."/>
            <person name="Daum C."/>
            <person name="Ng V."/>
            <person name="Clum A."/>
            <person name="Steindorff A."/>
            <person name="Ohm R."/>
            <person name="Martin F."/>
            <person name="Silar P."/>
            <person name="Natvig D."/>
            <person name="Lalanne C."/>
            <person name="Gautier V."/>
            <person name="Ament-Velasquez S.L."/>
            <person name="Kruys A."/>
            <person name="Hutchinson M.I."/>
            <person name="Powell A.J."/>
            <person name="Barry K."/>
            <person name="Miller A.N."/>
            <person name="Grigoriev I.V."/>
            <person name="Debuchy R."/>
            <person name="Gladieux P."/>
            <person name="Thoren M.H."/>
            <person name="Johannesson H."/>
        </authorList>
    </citation>
    <scope>NUCLEOTIDE SEQUENCE</scope>
    <source>
        <strain evidence="15">CBS 307.81</strain>
    </source>
</reference>
<gene>
    <name evidence="15" type="ORF">QBC41DRAFT_321291</name>
</gene>
<name>A0AA39ZD19_9PEZI</name>
<dbReference type="GO" id="GO:0005634">
    <property type="term" value="C:nucleus"/>
    <property type="evidence" value="ECO:0007669"/>
    <property type="project" value="UniProtKB-SubCell"/>
</dbReference>
<evidence type="ECO:0000313" key="16">
    <source>
        <dbReference type="Proteomes" id="UP001174997"/>
    </source>
</evidence>
<evidence type="ECO:0000256" key="6">
    <source>
        <dbReference type="ARBA" id="ARBA00022833"/>
    </source>
</evidence>
<feature type="region of interest" description="Disordered" evidence="13">
    <location>
        <begin position="183"/>
        <end position="219"/>
    </location>
</feature>
<proteinExistence type="inferred from homology"/>
<dbReference type="Proteomes" id="UP001174997">
    <property type="component" value="Unassembled WGS sequence"/>
</dbReference>
<dbReference type="Pfam" id="PF04181">
    <property type="entry name" value="RPAP2_Rtr1"/>
    <property type="match status" value="1"/>
</dbReference>
<dbReference type="GO" id="GO:0008420">
    <property type="term" value="F:RNA polymerase II CTD heptapeptide repeat phosphatase activity"/>
    <property type="evidence" value="ECO:0007669"/>
    <property type="project" value="UniProtKB-UniRule"/>
</dbReference>
<keyword evidence="16" id="KW-1185">Reference proteome</keyword>
<evidence type="ECO:0000256" key="9">
    <source>
        <dbReference type="ARBA" id="ARBA00047761"/>
    </source>
</evidence>
<organism evidence="15 16">
    <name type="scientific">Cercophora samala</name>
    <dbReference type="NCBI Taxonomy" id="330535"/>
    <lineage>
        <taxon>Eukaryota</taxon>
        <taxon>Fungi</taxon>
        <taxon>Dikarya</taxon>
        <taxon>Ascomycota</taxon>
        <taxon>Pezizomycotina</taxon>
        <taxon>Sordariomycetes</taxon>
        <taxon>Sordariomycetidae</taxon>
        <taxon>Sordariales</taxon>
        <taxon>Lasiosphaeriaceae</taxon>
        <taxon>Cercophora</taxon>
    </lineage>
</organism>
<evidence type="ECO:0000256" key="1">
    <source>
        <dbReference type="ARBA" id="ARBA00004123"/>
    </source>
</evidence>
<evidence type="ECO:0000259" key="14">
    <source>
        <dbReference type="PROSITE" id="PS51479"/>
    </source>
</evidence>
<evidence type="ECO:0000256" key="5">
    <source>
        <dbReference type="ARBA" id="ARBA00022801"/>
    </source>
</evidence>
<dbReference type="PANTHER" id="PTHR14732">
    <property type="entry name" value="RNA POLYMERASE II SUBUNIT B1 CTD PHOSPHATASE RPAP2-RELATED"/>
    <property type="match status" value="1"/>
</dbReference>
<keyword evidence="7 12" id="KW-0904">Protein phosphatase</keyword>
<evidence type="ECO:0000256" key="10">
    <source>
        <dbReference type="ARBA" id="ARBA00048336"/>
    </source>
</evidence>
<dbReference type="InterPro" id="IPR007308">
    <property type="entry name" value="Rtr1/RPAP2_dom"/>
</dbReference>
<keyword evidence="5 12" id="KW-0378">Hydrolase</keyword>
<dbReference type="PROSITE" id="PS51479">
    <property type="entry name" value="ZF_RTR1"/>
    <property type="match status" value="1"/>
</dbReference>
<comment type="caution">
    <text evidence="15">The sequence shown here is derived from an EMBL/GenBank/DDBJ whole genome shotgun (WGS) entry which is preliminary data.</text>
</comment>
<comment type="similarity">
    <text evidence="2 11 12">Belongs to the RPAP2 family.</text>
</comment>
<evidence type="ECO:0000256" key="11">
    <source>
        <dbReference type="PROSITE-ProRule" id="PRU00812"/>
    </source>
</evidence>
<evidence type="ECO:0000256" key="12">
    <source>
        <dbReference type="RuleBase" id="RU367080"/>
    </source>
</evidence>
<comment type="catalytic activity">
    <reaction evidence="9 12">
        <text>O-phospho-L-seryl-[protein] + H2O = L-seryl-[protein] + phosphate</text>
        <dbReference type="Rhea" id="RHEA:20629"/>
        <dbReference type="Rhea" id="RHEA-COMP:9863"/>
        <dbReference type="Rhea" id="RHEA-COMP:11604"/>
        <dbReference type="ChEBI" id="CHEBI:15377"/>
        <dbReference type="ChEBI" id="CHEBI:29999"/>
        <dbReference type="ChEBI" id="CHEBI:43474"/>
        <dbReference type="ChEBI" id="CHEBI:83421"/>
        <dbReference type="EC" id="3.1.3.16"/>
    </reaction>
</comment>
<keyword evidence="6 12" id="KW-0862">Zinc</keyword>
<feature type="compositionally biased region" description="Acidic residues" evidence="13">
    <location>
        <begin position="279"/>
        <end position="288"/>
    </location>
</feature>
<dbReference type="EMBL" id="JAULSY010000052">
    <property type="protein sequence ID" value="KAK0668692.1"/>
    <property type="molecule type" value="Genomic_DNA"/>
</dbReference>
<dbReference type="Gene3D" id="1.25.40.820">
    <property type="match status" value="1"/>
</dbReference>
<dbReference type="InterPro" id="IPR038534">
    <property type="entry name" value="Rtr1/RPAP2_sf"/>
</dbReference>
<evidence type="ECO:0000313" key="15">
    <source>
        <dbReference type="EMBL" id="KAK0668692.1"/>
    </source>
</evidence>
<feature type="compositionally biased region" description="Basic and acidic residues" evidence="13">
    <location>
        <begin position="197"/>
        <end position="209"/>
    </location>
</feature>
<feature type="region of interest" description="Disordered" evidence="13">
    <location>
        <begin position="1"/>
        <end position="27"/>
    </location>
</feature>
<feature type="domain" description="RTR1-type" evidence="14">
    <location>
        <begin position="82"/>
        <end position="161"/>
    </location>
</feature>
<evidence type="ECO:0000256" key="3">
    <source>
        <dbReference type="ARBA" id="ARBA00022723"/>
    </source>
</evidence>
<keyword evidence="3 12" id="KW-0479">Metal-binding</keyword>
<dbReference type="GO" id="GO:0008270">
    <property type="term" value="F:zinc ion binding"/>
    <property type="evidence" value="ECO:0007669"/>
    <property type="project" value="UniProtKB-KW"/>
</dbReference>
<accession>A0AA39ZD19</accession>
<feature type="region of interest" description="Disordered" evidence="13">
    <location>
        <begin position="238"/>
        <end position="302"/>
    </location>
</feature>
<sequence length="302" mass="32834">MAPTPTPSAAPSKSILKKSSTTPDAPSALELTGLTRAQATQLLALSKTELKPPIPIETFELLSAGFPSSQPPSPSDISLLLSRLPDFSPSEYLDLIDERNCLNTCGYALCSNPRRNFPGKVKLRRSGVAKTEDLNKWCSDECALKGMYIHVQLEHPSYEWTGEKGEMKVKLRLRADKEADVNEAEKAAEGLSLDGAGDERDKKGDDAHERKKQAGKLAVERNGVSVDRVEVTIGEKEITQPPTAPTFTSAQGGESDAHLMVEGYKIGSKGKKSKNTTGESEDDDDEDFIPSIRIESLNYGRS</sequence>
<keyword evidence="4 12" id="KW-0863">Zinc-finger</keyword>
<dbReference type="AlphaFoldDB" id="A0AA39ZD19"/>
<evidence type="ECO:0000256" key="4">
    <source>
        <dbReference type="ARBA" id="ARBA00022771"/>
    </source>
</evidence>
<evidence type="ECO:0000256" key="13">
    <source>
        <dbReference type="SAM" id="MobiDB-lite"/>
    </source>
</evidence>
<comment type="catalytic activity">
    <reaction evidence="10 12">
        <text>O-phospho-L-threonyl-[protein] + H2O = L-threonyl-[protein] + phosphate</text>
        <dbReference type="Rhea" id="RHEA:47004"/>
        <dbReference type="Rhea" id="RHEA-COMP:11060"/>
        <dbReference type="Rhea" id="RHEA-COMP:11605"/>
        <dbReference type="ChEBI" id="CHEBI:15377"/>
        <dbReference type="ChEBI" id="CHEBI:30013"/>
        <dbReference type="ChEBI" id="CHEBI:43474"/>
        <dbReference type="ChEBI" id="CHEBI:61977"/>
        <dbReference type="EC" id="3.1.3.16"/>
    </reaction>
</comment>
<dbReference type="EC" id="3.1.3.16" evidence="12"/>
<evidence type="ECO:0000256" key="8">
    <source>
        <dbReference type="ARBA" id="ARBA00023242"/>
    </source>
</evidence>
<dbReference type="InterPro" id="IPR039693">
    <property type="entry name" value="Rtr1/RPAP2"/>
</dbReference>
<comment type="subcellular location">
    <subcellularLocation>
        <location evidence="1 12">Nucleus</location>
    </subcellularLocation>
</comment>
<protein>
    <recommendedName>
        <fullName evidence="12">RNA polymerase II subunit B1 CTD phosphatase RPAP2 homolog</fullName>
        <ecNumber evidence="12">3.1.3.16</ecNumber>
    </recommendedName>
</protein>
<keyword evidence="8 12" id="KW-0539">Nucleus</keyword>
<evidence type="ECO:0000256" key="7">
    <source>
        <dbReference type="ARBA" id="ARBA00022912"/>
    </source>
</evidence>